<dbReference type="Gene3D" id="3.30.1060.10">
    <property type="entry name" value="Peptide methionine sulphoxide reductase MsrA"/>
    <property type="match status" value="1"/>
</dbReference>
<name>A0A8H7S5B2_9FUNG</name>
<dbReference type="Proteomes" id="UP000646827">
    <property type="component" value="Unassembled WGS sequence"/>
</dbReference>
<dbReference type="HAMAP" id="MF_01401">
    <property type="entry name" value="MsrA"/>
    <property type="match status" value="1"/>
</dbReference>
<keyword evidence="3" id="KW-0560">Oxidoreductase</keyword>
<organism evidence="6 7">
    <name type="scientific">Circinella minor</name>
    <dbReference type="NCBI Taxonomy" id="1195481"/>
    <lineage>
        <taxon>Eukaryota</taxon>
        <taxon>Fungi</taxon>
        <taxon>Fungi incertae sedis</taxon>
        <taxon>Mucoromycota</taxon>
        <taxon>Mucoromycotina</taxon>
        <taxon>Mucoromycetes</taxon>
        <taxon>Mucorales</taxon>
        <taxon>Lichtheimiaceae</taxon>
        <taxon>Circinella</taxon>
    </lineage>
</organism>
<evidence type="ECO:0000313" key="6">
    <source>
        <dbReference type="EMBL" id="KAG2223859.1"/>
    </source>
</evidence>
<comment type="similarity">
    <text evidence="1">Belongs to the MsrA Met sulfoxide reductase family.</text>
</comment>
<dbReference type="Pfam" id="PF01625">
    <property type="entry name" value="PMSR"/>
    <property type="match status" value="1"/>
</dbReference>
<evidence type="ECO:0000256" key="1">
    <source>
        <dbReference type="ARBA" id="ARBA00005591"/>
    </source>
</evidence>
<gene>
    <name evidence="6" type="ORF">INT45_012732</name>
</gene>
<feature type="domain" description="Peptide methionine sulphoxide reductase MsrA" evidence="5">
    <location>
        <begin position="13"/>
        <end position="154"/>
    </location>
</feature>
<dbReference type="SUPFAM" id="SSF55068">
    <property type="entry name" value="Peptide methionine sulfoxide reductase"/>
    <property type="match status" value="1"/>
</dbReference>
<dbReference type="InterPro" id="IPR002569">
    <property type="entry name" value="Met_Sox_Rdtase_MsrA_dom"/>
</dbReference>
<keyword evidence="7" id="KW-1185">Reference proteome</keyword>
<dbReference type="AlphaFoldDB" id="A0A8H7S5B2"/>
<evidence type="ECO:0000259" key="5">
    <source>
        <dbReference type="Pfam" id="PF01625"/>
    </source>
</evidence>
<dbReference type="PANTHER" id="PTHR43774:SF1">
    <property type="entry name" value="PEPTIDE METHIONINE SULFOXIDE REDUCTASE MSRA 2"/>
    <property type="match status" value="1"/>
</dbReference>
<comment type="caution">
    <text evidence="6">The sequence shown here is derived from an EMBL/GenBank/DDBJ whole genome shotgun (WGS) entry which is preliminary data.</text>
</comment>
<dbReference type="PANTHER" id="PTHR43774">
    <property type="entry name" value="PEPTIDE METHIONINE SULFOXIDE REDUCTASE"/>
    <property type="match status" value="1"/>
</dbReference>
<proteinExistence type="inferred from homology"/>
<dbReference type="GO" id="GO:0008113">
    <property type="term" value="F:peptide-methionine (S)-S-oxide reductase activity"/>
    <property type="evidence" value="ECO:0007669"/>
    <property type="project" value="UniProtKB-EC"/>
</dbReference>
<dbReference type="EC" id="1.8.4.11" evidence="2"/>
<accession>A0A8H7S5B2</accession>
<evidence type="ECO:0000313" key="7">
    <source>
        <dbReference type="Proteomes" id="UP000646827"/>
    </source>
</evidence>
<reference evidence="6 7" key="1">
    <citation type="submission" date="2020-12" db="EMBL/GenBank/DDBJ databases">
        <title>Metabolic potential, ecology and presence of endohyphal bacteria is reflected in genomic diversity of Mucoromycotina.</title>
        <authorList>
            <person name="Muszewska A."/>
            <person name="Okrasinska A."/>
            <person name="Steczkiewicz K."/>
            <person name="Drgas O."/>
            <person name="Orlowska M."/>
            <person name="Perlinska-Lenart U."/>
            <person name="Aleksandrzak-Piekarczyk T."/>
            <person name="Szatraj K."/>
            <person name="Zielenkiewicz U."/>
            <person name="Pilsyk S."/>
            <person name="Malc E."/>
            <person name="Mieczkowski P."/>
            <person name="Kruszewska J.S."/>
            <person name="Biernat P."/>
            <person name="Pawlowska J."/>
        </authorList>
    </citation>
    <scope>NUCLEOTIDE SEQUENCE [LARGE SCALE GENOMIC DNA]</scope>
    <source>
        <strain evidence="6 7">CBS 142.35</strain>
    </source>
</reference>
<dbReference type="EMBL" id="JAEPRB010000053">
    <property type="protein sequence ID" value="KAG2223859.1"/>
    <property type="molecule type" value="Genomic_DNA"/>
</dbReference>
<sequence length="155" mass="18122">MTEQQQQQQQQRATFAGGCFWGIEHVFKKEFANYDIKTRVGYTGGNTESPDYKEVCTGTTNHAEALDITFDPAKVSYETLLEFFFRGRNTGTQYRSVIFYHSPEQKLSTEKITQKIQEERYKDKKIVTEIIPASEFFDAEEYHQLYIEKNPEGYV</sequence>
<dbReference type="OrthoDB" id="77405at2759"/>
<feature type="non-terminal residue" evidence="6">
    <location>
        <position position="1"/>
    </location>
</feature>
<evidence type="ECO:0000256" key="2">
    <source>
        <dbReference type="ARBA" id="ARBA00012502"/>
    </source>
</evidence>
<protein>
    <recommendedName>
        <fullName evidence="2">peptide-methionine (S)-S-oxide reductase</fullName>
        <ecNumber evidence="2">1.8.4.11</ecNumber>
    </recommendedName>
    <alternativeName>
        <fullName evidence="4">Peptide-methionine (S)-S-oxide reductase</fullName>
    </alternativeName>
</protein>
<dbReference type="InterPro" id="IPR036509">
    <property type="entry name" value="Met_Sox_Rdtase_MsrA_sf"/>
</dbReference>
<dbReference type="NCBIfam" id="TIGR00401">
    <property type="entry name" value="msrA"/>
    <property type="match status" value="1"/>
</dbReference>
<evidence type="ECO:0000256" key="4">
    <source>
        <dbReference type="ARBA" id="ARBA00030643"/>
    </source>
</evidence>
<evidence type="ECO:0000256" key="3">
    <source>
        <dbReference type="ARBA" id="ARBA00023002"/>
    </source>
</evidence>